<keyword evidence="1" id="KW-0472">Membrane</keyword>
<keyword evidence="1" id="KW-1133">Transmembrane helix</keyword>
<evidence type="ECO:0000313" key="2">
    <source>
        <dbReference type="EMBL" id="VAW57764.1"/>
    </source>
</evidence>
<organism evidence="2">
    <name type="scientific">hydrothermal vent metagenome</name>
    <dbReference type="NCBI Taxonomy" id="652676"/>
    <lineage>
        <taxon>unclassified sequences</taxon>
        <taxon>metagenomes</taxon>
        <taxon>ecological metagenomes</taxon>
    </lineage>
</organism>
<accession>A0A3B0XNQ7</accession>
<protein>
    <submittedName>
        <fullName evidence="2">Uncharacterized protein</fullName>
    </submittedName>
</protein>
<proteinExistence type="predicted"/>
<name>A0A3B0XNQ7_9ZZZZ</name>
<reference evidence="2" key="1">
    <citation type="submission" date="2018-06" db="EMBL/GenBank/DDBJ databases">
        <authorList>
            <person name="Zhirakovskaya E."/>
        </authorList>
    </citation>
    <scope>NUCLEOTIDE SEQUENCE</scope>
</reference>
<feature type="non-terminal residue" evidence="2">
    <location>
        <position position="65"/>
    </location>
</feature>
<feature type="transmembrane region" description="Helical" evidence="1">
    <location>
        <begin position="43"/>
        <end position="61"/>
    </location>
</feature>
<evidence type="ECO:0000256" key="1">
    <source>
        <dbReference type="SAM" id="Phobius"/>
    </source>
</evidence>
<dbReference type="EMBL" id="UOFF01000450">
    <property type="protein sequence ID" value="VAW57764.1"/>
    <property type="molecule type" value="Genomic_DNA"/>
</dbReference>
<sequence>MNTNISLRAVGHASGFLLTIFFTLCVIFDLIFPSYAMHSAWHILLPGFEWISFGSYLLGAIETYL</sequence>
<dbReference type="AlphaFoldDB" id="A0A3B0XNQ7"/>
<gene>
    <name evidence="2" type="ORF">MNBD_GAMMA07-2045</name>
</gene>
<keyword evidence="1" id="KW-0812">Transmembrane</keyword>
<feature type="transmembrane region" description="Helical" evidence="1">
    <location>
        <begin position="12"/>
        <end position="31"/>
    </location>
</feature>